<dbReference type="InterPro" id="IPR011682">
    <property type="entry name" value="Glyco_hydro_38_C"/>
</dbReference>
<dbReference type="InterPro" id="IPR027291">
    <property type="entry name" value="Glyco_hydro_38_N_sf"/>
</dbReference>
<dbReference type="Pfam" id="PF09261">
    <property type="entry name" value="Alpha-mann_mid"/>
    <property type="match status" value="1"/>
</dbReference>
<feature type="chain" id="PRO_5010581893" evidence="5">
    <location>
        <begin position="26"/>
        <end position="870"/>
    </location>
</feature>
<evidence type="ECO:0000259" key="6">
    <source>
        <dbReference type="SMART" id="SM00872"/>
    </source>
</evidence>
<proteinExistence type="inferred from homology"/>
<accession>A0A1U7CKB8</accession>
<dbReference type="SUPFAM" id="SSF88713">
    <property type="entry name" value="Glycoside hydrolase/deacetylase"/>
    <property type="match status" value="1"/>
</dbReference>
<dbReference type="Gene3D" id="2.60.40.1180">
    <property type="entry name" value="Golgi alpha-mannosidase II"/>
    <property type="match status" value="1"/>
</dbReference>
<evidence type="ECO:0000256" key="1">
    <source>
        <dbReference type="ARBA" id="ARBA00009792"/>
    </source>
</evidence>
<keyword evidence="3" id="KW-0378">Hydrolase</keyword>
<dbReference type="Pfam" id="PF17677">
    <property type="entry name" value="Glyco_hydro38C2"/>
    <property type="match status" value="1"/>
</dbReference>
<name>A0A1U7CKB8_9BACT</name>
<dbReference type="AlphaFoldDB" id="A0A1U7CKB8"/>
<evidence type="ECO:0000313" key="8">
    <source>
        <dbReference type="Proteomes" id="UP000186309"/>
    </source>
</evidence>
<dbReference type="Proteomes" id="UP000186309">
    <property type="component" value="Chromosome"/>
</dbReference>
<gene>
    <name evidence="7" type="ORF">BSF38_00807</name>
</gene>
<evidence type="ECO:0000256" key="3">
    <source>
        <dbReference type="ARBA" id="ARBA00022801"/>
    </source>
</evidence>
<comment type="similarity">
    <text evidence="1">Belongs to the glycosyl hydrolase 38 family.</text>
</comment>
<keyword evidence="2" id="KW-0479">Metal-binding</keyword>
<dbReference type="EMBL" id="CP019082">
    <property type="protein sequence ID" value="APW59384.1"/>
    <property type="molecule type" value="Genomic_DNA"/>
</dbReference>
<dbReference type="GO" id="GO:0006013">
    <property type="term" value="P:mannose metabolic process"/>
    <property type="evidence" value="ECO:0007669"/>
    <property type="project" value="InterPro"/>
</dbReference>
<dbReference type="InterPro" id="IPR011330">
    <property type="entry name" value="Glyco_hydro/deAcase_b/a-brl"/>
</dbReference>
<dbReference type="STRING" id="1387353.BSF38_00807"/>
<dbReference type="SUPFAM" id="SSF88688">
    <property type="entry name" value="Families 57/38 glycoside transferase middle domain"/>
    <property type="match status" value="1"/>
</dbReference>
<keyword evidence="4" id="KW-0326">Glycosidase</keyword>
<dbReference type="InterPro" id="IPR037094">
    <property type="entry name" value="Glyco_hydro_38_cen_sf"/>
</dbReference>
<dbReference type="SUPFAM" id="SSF74650">
    <property type="entry name" value="Galactose mutarotase-like"/>
    <property type="match status" value="1"/>
</dbReference>
<dbReference type="InterPro" id="IPR041147">
    <property type="entry name" value="GH38_C"/>
</dbReference>
<dbReference type="SMART" id="SM00872">
    <property type="entry name" value="Alpha-mann_mid"/>
    <property type="match status" value="1"/>
</dbReference>
<dbReference type="GO" id="GO:0030246">
    <property type="term" value="F:carbohydrate binding"/>
    <property type="evidence" value="ECO:0007669"/>
    <property type="project" value="InterPro"/>
</dbReference>
<reference evidence="8" key="1">
    <citation type="submission" date="2016-12" db="EMBL/GenBank/DDBJ databases">
        <title>Comparative genomics of four Isosphaeraceae planctomycetes: a common pool of plasmids and glycoside hydrolase genes.</title>
        <authorList>
            <person name="Ivanova A."/>
        </authorList>
    </citation>
    <scope>NUCLEOTIDE SEQUENCE [LARGE SCALE GENOMIC DNA]</scope>
    <source>
        <strain evidence="8">PX4</strain>
    </source>
</reference>
<dbReference type="KEGG" id="pbor:BSF38_00807"/>
<feature type="domain" description="Glycoside hydrolase family 38 central" evidence="6">
    <location>
        <begin position="305"/>
        <end position="379"/>
    </location>
</feature>
<dbReference type="Gene3D" id="2.70.98.30">
    <property type="entry name" value="Golgi alpha-mannosidase II, domain 4"/>
    <property type="match status" value="1"/>
</dbReference>
<dbReference type="Pfam" id="PF01074">
    <property type="entry name" value="Glyco_hydro_38N"/>
    <property type="match status" value="1"/>
</dbReference>
<keyword evidence="5" id="KW-0732">Signal</keyword>
<dbReference type="InterPro" id="IPR000602">
    <property type="entry name" value="Glyco_hydro_38_N"/>
</dbReference>
<dbReference type="Pfam" id="PF07748">
    <property type="entry name" value="Glyco_hydro_38C"/>
    <property type="match status" value="1"/>
</dbReference>
<keyword evidence="8" id="KW-1185">Reference proteome</keyword>
<dbReference type="RefSeq" id="WP_076343573.1">
    <property type="nucleotide sequence ID" value="NZ_CP019082.1"/>
</dbReference>
<organism evidence="7 8">
    <name type="scientific">Paludisphaera borealis</name>
    <dbReference type="NCBI Taxonomy" id="1387353"/>
    <lineage>
        <taxon>Bacteria</taxon>
        <taxon>Pseudomonadati</taxon>
        <taxon>Planctomycetota</taxon>
        <taxon>Planctomycetia</taxon>
        <taxon>Isosphaerales</taxon>
        <taxon>Isosphaeraceae</taxon>
        <taxon>Paludisphaera</taxon>
    </lineage>
</organism>
<evidence type="ECO:0000256" key="5">
    <source>
        <dbReference type="SAM" id="SignalP"/>
    </source>
</evidence>
<dbReference type="InterPro" id="IPR011013">
    <property type="entry name" value="Gal_mutarotase_sf_dom"/>
</dbReference>
<dbReference type="InterPro" id="IPR015341">
    <property type="entry name" value="Glyco_hydro_38_cen"/>
</dbReference>
<dbReference type="Gene3D" id="3.20.110.10">
    <property type="entry name" value="Glycoside hydrolase 38, N terminal domain"/>
    <property type="match status" value="1"/>
</dbReference>
<dbReference type="PANTHER" id="PTHR46017:SF1">
    <property type="entry name" value="ALPHA-MANNOSIDASE 2C1"/>
    <property type="match status" value="1"/>
</dbReference>
<dbReference type="GO" id="GO:0046872">
    <property type="term" value="F:metal ion binding"/>
    <property type="evidence" value="ECO:0007669"/>
    <property type="project" value="UniProtKB-KW"/>
</dbReference>
<feature type="signal peptide" evidence="5">
    <location>
        <begin position="1"/>
        <end position="25"/>
    </location>
</feature>
<evidence type="ECO:0000256" key="2">
    <source>
        <dbReference type="ARBA" id="ARBA00022723"/>
    </source>
</evidence>
<sequence length="870" mass="95269">MFHRILIVVCVGVWSALLQPRGAVAADPPPADDRPTFWVIPHTHWEGAVFKTREEYLEMGLPNILKALRLLADQPTYHFVLDQVAYVRPFLERYPDQEPLFRKYIAEGRLQITGGLDVMPDVNVPGGESFVRQLQYGKGYYREKLGIDVTSGWLIDTFGHHAQMPQIMKLAGIHSYWTQRGVSHREHPSEFLWEGIDGTKLMTIYMPATYALLYGSPNDPAKFRDFLKGRFAALDNNSPGRDRVGLAGVDVGEPEGQLAPMVEAFNKMADQPFKARMAIPAEFEKVVAARTDLSVFKGELNPIFQGTYSSRIELKSWIRRMEERLLTAEKLAAIDRTLGGEADLSALWRAWEPVLFNETHDLASGVMTDHVYDDVVGGFRFADRLAAEQIDKGWDALAARIDTRGEGTPVVVFNPLSWSRSDVTEVDLGFSAGGVGAIELVDDQGASRPLQIVRSTSYPDGGLCTARVAFTAADVPALGYRTYHIRTATGSTAPTPAAPSPSTLENRFYRITLDPRTGAVASLRMKEGDWEVLSGPGNVVAKHQDKGDFWELYKGLNGGSNIAMTTKQAVPARGDAKFSDEYKDAPGTLVSGPVYSEFRVAHPFDSGRYAATLRLYADLPRIDCSTTLVNGEKYVRYQLLFPTTIAAGKRFDEIPFGAIERPKGIEFPAQNWVDQGDEKHGLAVLNAGLPGHVVTDGTVMVSVLRSHNVGAYGFGGGYEPGMSSEEGYQIGKERTARYALLPHAGDWREAGVPRAGLEFNHPLLCRVVGSHEGGLPKTWGFVEVSAPNVVVSSLKPARGGGIALRIYETAGRPAPATTIKVHANVAAASEADLLENVQGRSPIADGAVRVDLVPFQIKTIVLQAKSLEVH</sequence>
<protein>
    <submittedName>
        <fullName evidence="7">Retaining alpha-mannosidase</fullName>
    </submittedName>
</protein>
<dbReference type="InterPro" id="IPR028995">
    <property type="entry name" value="Glyco_hydro_57/38_cen_sf"/>
</dbReference>
<evidence type="ECO:0000313" key="7">
    <source>
        <dbReference type="EMBL" id="APW59384.1"/>
    </source>
</evidence>
<dbReference type="GO" id="GO:0009313">
    <property type="term" value="P:oligosaccharide catabolic process"/>
    <property type="evidence" value="ECO:0007669"/>
    <property type="project" value="TreeGrafter"/>
</dbReference>
<dbReference type="InterPro" id="IPR013780">
    <property type="entry name" value="Glyco_hydro_b"/>
</dbReference>
<evidence type="ECO:0000256" key="4">
    <source>
        <dbReference type="ARBA" id="ARBA00023295"/>
    </source>
</evidence>
<dbReference type="GO" id="GO:0004559">
    <property type="term" value="F:alpha-mannosidase activity"/>
    <property type="evidence" value="ECO:0007669"/>
    <property type="project" value="InterPro"/>
</dbReference>
<dbReference type="PANTHER" id="PTHR46017">
    <property type="entry name" value="ALPHA-MANNOSIDASE 2C1"/>
    <property type="match status" value="1"/>
</dbReference>
<dbReference type="Gene3D" id="1.20.1270.50">
    <property type="entry name" value="Glycoside hydrolase family 38, central domain"/>
    <property type="match status" value="1"/>
</dbReference>